<dbReference type="AlphaFoldDB" id="A0A4V3FMJ9"/>
<evidence type="ECO:0000259" key="11">
    <source>
        <dbReference type="SMART" id="SM00986"/>
    </source>
</evidence>
<evidence type="ECO:0000256" key="10">
    <source>
        <dbReference type="RuleBase" id="RU003780"/>
    </source>
</evidence>
<dbReference type="GO" id="GO:0005737">
    <property type="term" value="C:cytoplasm"/>
    <property type="evidence" value="ECO:0007669"/>
    <property type="project" value="UniProtKB-SubCell"/>
</dbReference>
<comment type="subcellular location">
    <subcellularLocation>
        <location evidence="8">Cytoplasm</location>
    </subcellularLocation>
</comment>
<name>A0A4V3FMJ9_9BACT</name>
<keyword evidence="8" id="KW-0963">Cytoplasm</keyword>
<protein>
    <recommendedName>
        <fullName evidence="4 8">Uracil-DNA glycosylase</fullName>
        <shortName evidence="8">UDG</shortName>
        <ecNumber evidence="4 8">3.2.2.27</ecNumber>
    </recommendedName>
</protein>
<evidence type="ECO:0000256" key="6">
    <source>
        <dbReference type="ARBA" id="ARBA00022801"/>
    </source>
</evidence>
<keyword evidence="7 8" id="KW-0234">DNA repair</keyword>
<keyword evidence="6 8" id="KW-0378">Hydrolase</keyword>
<dbReference type="InterPro" id="IPR005122">
    <property type="entry name" value="Uracil-DNA_glycosylase-like"/>
</dbReference>
<dbReference type="EMBL" id="SOCH01000002">
    <property type="protein sequence ID" value="TDU98203.1"/>
    <property type="molecule type" value="Genomic_DNA"/>
</dbReference>
<sequence>MKFNFIEFLKLEKEKDYFKKIVGFINNNQSQKIFPPKKQIFSAFENFDYDNLKVIIIGQDPYPTVNVANGLAFSINKSNPYLPMSLQNMFKELKKDYPNVVLKNGDLTSWKNQGVMLINTILTVFEGRPLSHKNIGWEEFVINFLKEINEIKDNIIYIALGGYARNFLSKLNLNNQILISTSHPSPLGYNKGFENFHLFKRINQKLKDLGKSEIDWSIY</sequence>
<dbReference type="Proteomes" id="UP000294882">
    <property type="component" value="Unassembled WGS sequence"/>
</dbReference>
<dbReference type="NCBIfam" id="NF003592">
    <property type="entry name" value="PRK05254.1-5"/>
    <property type="match status" value="1"/>
</dbReference>
<comment type="similarity">
    <text evidence="3 8 10">Belongs to the uracil-DNA glycosylase (UDG) superfamily. UNG family.</text>
</comment>
<dbReference type="NCBIfam" id="NF003588">
    <property type="entry name" value="PRK05254.1-1"/>
    <property type="match status" value="1"/>
</dbReference>
<dbReference type="SMART" id="SM00987">
    <property type="entry name" value="UreE_C"/>
    <property type="match status" value="1"/>
</dbReference>
<accession>A0A4V3FMJ9</accession>
<dbReference type="InterPro" id="IPR036895">
    <property type="entry name" value="Uracil-DNA_glycosylase-like_sf"/>
</dbReference>
<dbReference type="NCBIfam" id="TIGR00628">
    <property type="entry name" value="ung"/>
    <property type="match status" value="1"/>
</dbReference>
<dbReference type="Pfam" id="PF03167">
    <property type="entry name" value="UDG"/>
    <property type="match status" value="1"/>
</dbReference>
<comment type="caution">
    <text evidence="12">The sequence shown here is derived from an EMBL/GenBank/DDBJ whole genome shotgun (WGS) entry which is preliminary data.</text>
</comment>
<evidence type="ECO:0000256" key="8">
    <source>
        <dbReference type="HAMAP-Rule" id="MF_00148"/>
    </source>
</evidence>
<evidence type="ECO:0000256" key="3">
    <source>
        <dbReference type="ARBA" id="ARBA00008184"/>
    </source>
</evidence>
<dbReference type="SUPFAM" id="SSF52141">
    <property type="entry name" value="Uracil-DNA glycosylase-like"/>
    <property type="match status" value="1"/>
</dbReference>
<dbReference type="HAMAP" id="MF_00148">
    <property type="entry name" value="UDG"/>
    <property type="match status" value="1"/>
</dbReference>
<dbReference type="PANTHER" id="PTHR11264:SF0">
    <property type="entry name" value="URACIL-DNA GLYCOSYLASE"/>
    <property type="match status" value="1"/>
</dbReference>
<gene>
    <name evidence="8" type="primary">ung</name>
    <name evidence="12" type="ORF">JN03_0227</name>
</gene>
<dbReference type="InterPro" id="IPR002043">
    <property type="entry name" value="UDG_fam1"/>
</dbReference>
<comment type="function">
    <text evidence="2 8 10">Excises uracil residues from the DNA which can arise as a result of misincorporation of dUMP residues by DNA polymerase or due to deamination of cytosine.</text>
</comment>
<dbReference type="SMART" id="SM00986">
    <property type="entry name" value="UDG"/>
    <property type="match status" value="1"/>
</dbReference>
<keyword evidence="5 8" id="KW-0227">DNA damage</keyword>
<evidence type="ECO:0000256" key="4">
    <source>
        <dbReference type="ARBA" id="ARBA00012030"/>
    </source>
</evidence>
<dbReference type="EC" id="3.2.2.27" evidence="4 8"/>
<comment type="catalytic activity">
    <reaction evidence="1 8 10">
        <text>Hydrolyzes single-stranded DNA or mismatched double-stranded DNA and polynucleotides, releasing free uracil.</text>
        <dbReference type="EC" id="3.2.2.27"/>
    </reaction>
</comment>
<proteinExistence type="inferred from homology"/>
<dbReference type="PROSITE" id="PS00130">
    <property type="entry name" value="U_DNA_GLYCOSYLASE"/>
    <property type="match status" value="1"/>
</dbReference>
<dbReference type="RefSeq" id="WP_134076513.1">
    <property type="nucleotide sequence ID" value="NZ_JAQRAZ010000003.1"/>
</dbReference>
<dbReference type="Gene3D" id="3.40.470.10">
    <property type="entry name" value="Uracil-DNA glycosylase-like domain"/>
    <property type="match status" value="1"/>
</dbReference>
<feature type="domain" description="Uracil-DNA glycosylase-like" evidence="11">
    <location>
        <begin position="45"/>
        <end position="206"/>
    </location>
</feature>
<evidence type="ECO:0000256" key="2">
    <source>
        <dbReference type="ARBA" id="ARBA00002631"/>
    </source>
</evidence>
<dbReference type="PANTHER" id="PTHR11264">
    <property type="entry name" value="URACIL-DNA GLYCOSYLASE"/>
    <property type="match status" value="1"/>
</dbReference>
<dbReference type="InterPro" id="IPR018085">
    <property type="entry name" value="Ura-DNA_Glyclase_AS"/>
</dbReference>
<evidence type="ECO:0000313" key="13">
    <source>
        <dbReference type="Proteomes" id="UP000294882"/>
    </source>
</evidence>
<reference evidence="12 13" key="1">
    <citation type="submission" date="2019-03" db="EMBL/GenBank/DDBJ databases">
        <title>Genomic Encyclopedia of Archaeal and Bacterial Type Strains, Phase II (KMG-II): from individual species to whole genera.</title>
        <authorList>
            <person name="Goeker M."/>
        </authorList>
    </citation>
    <scope>NUCLEOTIDE SEQUENCE [LARGE SCALE GENOMIC DNA]</scope>
    <source>
        <strain evidence="12 13">ATCC 25591</strain>
    </source>
</reference>
<feature type="active site" description="Proton acceptor" evidence="8 9">
    <location>
        <position position="60"/>
    </location>
</feature>
<dbReference type="CDD" id="cd10027">
    <property type="entry name" value="UDG-F1-like"/>
    <property type="match status" value="1"/>
</dbReference>
<evidence type="ECO:0000256" key="5">
    <source>
        <dbReference type="ARBA" id="ARBA00022763"/>
    </source>
</evidence>
<evidence type="ECO:0000256" key="7">
    <source>
        <dbReference type="ARBA" id="ARBA00023204"/>
    </source>
</evidence>
<evidence type="ECO:0000256" key="9">
    <source>
        <dbReference type="PROSITE-ProRule" id="PRU10072"/>
    </source>
</evidence>
<evidence type="ECO:0000256" key="1">
    <source>
        <dbReference type="ARBA" id="ARBA00001400"/>
    </source>
</evidence>
<dbReference type="GO" id="GO:0004844">
    <property type="term" value="F:uracil DNA N-glycosylase activity"/>
    <property type="evidence" value="ECO:0007669"/>
    <property type="project" value="UniProtKB-UniRule"/>
</dbReference>
<dbReference type="GO" id="GO:0097510">
    <property type="term" value="P:base-excision repair, AP site formation via deaminated base removal"/>
    <property type="evidence" value="ECO:0007669"/>
    <property type="project" value="TreeGrafter"/>
</dbReference>
<evidence type="ECO:0000313" key="12">
    <source>
        <dbReference type="EMBL" id="TDU98203.1"/>
    </source>
</evidence>
<organism evidence="12 13">
    <name type="scientific">Metamycoplasma hyosynoviae</name>
    <dbReference type="NCBI Taxonomy" id="29559"/>
    <lineage>
        <taxon>Bacteria</taxon>
        <taxon>Bacillati</taxon>
        <taxon>Mycoplasmatota</taxon>
        <taxon>Mycoplasmoidales</taxon>
        <taxon>Metamycoplasmataceae</taxon>
        <taxon>Metamycoplasma</taxon>
    </lineage>
</organism>